<organism evidence="2 3">
    <name type="scientific">Panicum hallii var. hallii</name>
    <dbReference type="NCBI Taxonomy" id="1504633"/>
    <lineage>
        <taxon>Eukaryota</taxon>
        <taxon>Viridiplantae</taxon>
        <taxon>Streptophyta</taxon>
        <taxon>Embryophyta</taxon>
        <taxon>Tracheophyta</taxon>
        <taxon>Spermatophyta</taxon>
        <taxon>Magnoliopsida</taxon>
        <taxon>Liliopsida</taxon>
        <taxon>Poales</taxon>
        <taxon>Poaceae</taxon>
        <taxon>PACMAD clade</taxon>
        <taxon>Panicoideae</taxon>
        <taxon>Panicodae</taxon>
        <taxon>Paniceae</taxon>
        <taxon>Panicinae</taxon>
        <taxon>Panicum</taxon>
        <taxon>Panicum sect. Panicum</taxon>
    </lineage>
</organism>
<dbReference type="Proteomes" id="UP000244336">
    <property type="component" value="Chromosome 2"/>
</dbReference>
<keyword evidence="3" id="KW-1185">Reference proteome</keyword>
<dbReference type="PANTHER" id="PTHR33165:SF57">
    <property type="entry name" value="OS10G0568000 PROTEIN"/>
    <property type="match status" value="1"/>
</dbReference>
<name>A0A2T7EXM3_9POAL</name>
<dbReference type="EMBL" id="CM009750">
    <property type="protein sequence ID" value="PUZ72581.1"/>
    <property type="molecule type" value="Genomic_DNA"/>
</dbReference>
<feature type="domain" description="KIB1-4 beta-propeller" evidence="1">
    <location>
        <begin position="119"/>
        <end position="324"/>
    </location>
</feature>
<dbReference type="AlphaFoldDB" id="A0A2T7EXM3"/>
<sequence>MASAAPQALGERDWSNLTAGPAGAIAERVLSNDYVDLLRFRAVCRAWRAGSAHLRARGALDRRFHPRRWVLLPCAFASLPRRLFLNVVTGEPVVLVLPDLPATSWGTPPRALLVLCWMGTHAVQLLNPLTGQLADLPHAASLLGSSGDLLRRQLRNLELRGAGLADDSMVALNFRSSSLSPKPGDLLWTRLTFHDGIISALPFQGRTCLVNSKNISVVGTAASQQHPPRRAVAAVHGRGAQAYLRNRMFLADNDGELILCYHVLPTNEPCNHRRCSVCRVKLDSRDMASLAMLQGKALFTGTRRAVLVSAAVSSSIDADTVYVCSYNDVAH</sequence>
<dbReference type="Gramene" id="PUZ72581">
    <property type="protein sequence ID" value="PUZ72581"/>
    <property type="gene ID" value="GQ55_2G405900"/>
</dbReference>
<dbReference type="OrthoDB" id="691656at2759"/>
<protein>
    <recommendedName>
        <fullName evidence="1">KIB1-4 beta-propeller domain-containing protein</fullName>
    </recommendedName>
</protein>
<dbReference type="InterPro" id="IPR005174">
    <property type="entry name" value="KIB1-4_b-propeller"/>
</dbReference>
<evidence type="ECO:0000313" key="2">
    <source>
        <dbReference type="EMBL" id="PUZ72581.1"/>
    </source>
</evidence>
<dbReference type="Pfam" id="PF03478">
    <property type="entry name" value="Beta-prop_KIB1-4"/>
    <property type="match status" value="1"/>
</dbReference>
<accession>A0A2T7EXM3</accession>
<gene>
    <name evidence="2" type="ORF">GQ55_2G405900</name>
</gene>
<reference evidence="2 3" key="1">
    <citation type="submission" date="2018-04" db="EMBL/GenBank/DDBJ databases">
        <title>WGS assembly of Panicum hallii var. hallii HAL2.</title>
        <authorList>
            <person name="Lovell J."/>
            <person name="Jenkins J."/>
            <person name="Lowry D."/>
            <person name="Mamidi S."/>
            <person name="Sreedasyam A."/>
            <person name="Weng X."/>
            <person name="Barry K."/>
            <person name="Bonette J."/>
            <person name="Campitelli B."/>
            <person name="Daum C."/>
            <person name="Gordon S."/>
            <person name="Gould B."/>
            <person name="Lipzen A."/>
            <person name="MacQueen A."/>
            <person name="Palacio-Mejia J."/>
            <person name="Plott C."/>
            <person name="Shakirov E."/>
            <person name="Shu S."/>
            <person name="Yoshinaga Y."/>
            <person name="Zane M."/>
            <person name="Rokhsar D."/>
            <person name="Grimwood J."/>
            <person name="Schmutz J."/>
            <person name="Juenger T."/>
        </authorList>
    </citation>
    <scope>NUCLEOTIDE SEQUENCE [LARGE SCALE GENOMIC DNA]</scope>
    <source>
        <strain evidence="3">cv. HAL2</strain>
    </source>
</reference>
<evidence type="ECO:0000259" key="1">
    <source>
        <dbReference type="Pfam" id="PF03478"/>
    </source>
</evidence>
<evidence type="ECO:0000313" key="3">
    <source>
        <dbReference type="Proteomes" id="UP000244336"/>
    </source>
</evidence>
<dbReference type="PANTHER" id="PTHR33165">
    <property type="entry name" value="F-BOX DOMAIN CONTAINING PROTEIN-LIKE-RELATED"/>
    <property type="match status" value="1"/>
</dbReference>
<proteinExistence type="predicted"/>